<evidence type="ECO:0000313" key="2">
    <source>
        <dbReference type="Proteomes" id="UP001501570"/>
    </source>
</evidence>
<sequence length="228" mass="25264">MTTSSRAIADVDAAPALRIAIASAAPVDLAAVPTLRFEAHIHAEGGHPVRSVALHTQLRIAAAQRPYAPADQQRLVEIFGTPDQWGRTVGSLLWTQTTTQVPEFDGDTVADILVGCTYDFDVVASKYLHALQDGEVPLEFLFSGTVFYSTDDGLRAARIPWDTEASYRMPVRVWRDLMGRYFPDSTWLRLDRTVFDRLYGFRARNALPSWESAIDALLRAAERPMGGV</sequence>
<dbReference type="RefSeq" id="WP_345635689.1">
    <property type="nucleotide sequence ID" value="NZ_BAABJQ010000024.1"/>
</dbReference>
<proteinExistence type="predicted"/>
<reference evidence="2" key="1">
    <citation type="journal article" date="2019" name="Int. J. Syst. Evol. Microbiol.">
        <title>The Global Catalogue of Microorganisms (GCM) 10K type strain sequencing project: providing services to taxonomists for standard genome sequencing and annotation.</title>
        <authorList>
            <consortium name="The Broad Institute Genomics Platform"/>
            <consortium name="The Broad Institute Genome Sequencing Center for Infectious Disease"/>
            <person name="Wu L."/>
            <person name="Ma J."/>
        </authorList>
    </citation>
    <scope>NUCLEOTIDE SEQUENCE [LARGE SCALE GENOMIC DNA]</scope>
    <source>
        <strain evidence="2">JCM 18304</strain>
    </source>
</reference>
<accession>A0ABP9SFR8</accession>
<dbReference type="Proteomes" id="UP001501570">
    <property type="component" value="Unassembled WGS sequence"/>
</dbReference>
<organism evidence="1 2">
    <name type="scientific">Rugosimonospora acidiphila</name>
    <dbReference type="NCBI Taxonomy" id="556531"/>
    <lineage>
        <taxon>Bacteria</taxon>
        <taxon>Bacillati</taxon>
        <taxon>Actinomycetota</taxon>
        <taxon>Actinomycetes</taxon>
        <taxon>Micromonosporales</taxon>
        <taxon>Micromonosporaceae</taxon>
        <taxon>Rugosimonospora</taxon>
    </lineage>
</organism>
<name>A0ABP9SFR8_9ACTN</name>
<dbReference type="InterPro" id="IPR045730">
    <property type="entry name" value="DUF6084"/>
</dbReference>
<dbReference type="Pfam" id="PF19562">
    <property type="entry name" value="DUF6084"/>
    <property type="match status" value="1"/>
</dbReference>
<gene>
    <name evidence="1" type="ORF">GCM10023322_62490</name>
</gene>
<comment type="caution">
    <text evidence="1">The sequence shown here is derived from an EMBL/GenBank/DDBJ whole genome shotgun (WGS) entry which is preliminary data.</text>
</comment>
<evidence type="ECO:0000313" key="1">
    <source>
        <dbReference type="EMBL" id="GAA5195551.1"/>
    </source>
</evidence>
<dbReference type="EMBL" id="BAABJQ010000024">
    <property type="protein sequence ID" value="GAA5195551.1"/>
    <property type="molecule type" value="Genomic_DNA"/>
</dbReference>
<protein>
    <submittedName>
        <fullName evidence="1">DUF6084 family protein</fullName>
    </submittedName>
</protein>
<keyword evidence="2" id="KW-1185">Reference proteome</keyword>